<organism evidence="2 3">
    <name type="scientific">Trichogramma kaykai</name>
    <dbReference type="NCBI Taxonomy" id="54128"/>
    <lineage>
        <taxon>Eukaryota</taxon>
        <taxon>Metazoa</taxon>
        <taxon>Ecdysozoa</taxon>
        <taxon>Arthropoda</taxon>
        <taxon>Hexapoda</taxon>
        <taxon>Insecta</taxon>
        <taxon>Pterygota</taxon>
        <taxon>Neoptera</taxon>
        <taxon>Endopterygota</taxon>
        <taxon>Hymenoptera</taxon>
        <taxon>Apocrita</taxon>
        <taxon>Proctotrupomorpha</taxon>
        <taxon>Chalcidoidea</taxon>
        <taxon>Trichogrammatidae</taxon>
        <taxon>Trichogramma</taxon>
    </lineage>
</organism>
<dbReference type="InterPro" id="IPR043502">
    <property type="entry name" value="DNA/RNA_pol_sf"/>
</dbReference>
<dbReference type="Pfam" id="PF00078">
    <property type="entry name" value="RVT_1"/>
    <property type="match status" value="1"/>
</dbReference>
<dbReference type="Proteomes" id="UP001627154">
    <property type="component" value="Unassembled WGS sequence"/>
</dbReference>
<sequence>MENRTFQTKVGGETSELHKIHAGVPQGSVIGPTLYLLYTADLPTSDNITTATYADDTALLSAHPCPDTTSLRLQEHLRRLEEWYKAWRIKVNETKSVHTTFTLRKGICPSVELNGVAIPQSPTVKYLGIHLDQRLTWRSHIWTKRKQLGTKIRSMYWLLGRRSALNLDNKLLLYKSIIKQVWTYGIQLWGAASKTNIEIIERLQSKVLRGLVDAPWYVTNDAIRKDLEIQTVQEEIQRFNNNYKKRLKNHPNLLAAKLDNVTFDNSRLKKYKLL</sequence>
<protein>
    <recommendedName>
        <fullName evidence="1">Reverse transcriptase domain-containing protein</fullName>
    </recommendedName>
</protein>
<dbReference type="PROSITE" id="PS50878">
    <property type="entry name" value="RT_POL"/>
    <property type="match status" value="1"/>
</dbReference>
<comment type="caution">
    <text evidence="2">The sequence shown here is derived from an EMBL/GenBank/DDBJ whole genome shotgun (WGS) entry which is preliminary data.</text>
</comment>
<proteinExistence type="predicted"/>
<dbReference type="PANTHER" id="PTHR33332">
    <property type="entry name" value="REVERSE TRANSCRIPTASE DOMAIN-CONTAINING PROTEIN"/>
    <property type="match status" value="1"/>
</dbReference>
<keyword evidence="3" id="KW-1185">Reference proteome</keyword>
<dbReference type="InterPro" id="IPR000477">
    <property type="entry name" value="RT_dom"/>
</dbReference>
<evidence type="ECO:0000259" key="1">
    <source>
        <dbReference type="PROSITE" id="PS50878"/>
    </source>
</evidence>
<reference evidence="2 3" key="1">
    <citation type="journal article" date="2024" name="bioRxiv">
        <title>A reference genome for Trichogramma kaykai: A tiny desert-dwelling parasitoid wasp with competing sex-ratio distorters.</title>
        <authorList>
            <person name="Culotta J."/>
            <person name="Lindsey A.R."/>
        </authorList>
    </citation>
    <scope>NUCLEOTIDE SEQUENCE [LARGE SCALE GENOMIC DNA]</scope>
    <source>
        <strain evidence="2 3">KSX58</strain>
    </source>
</reference>
<evidence type="ECO:0000313" key="2">
    <source>
        <dbReference type="EMBL" id="KAL3386911.1"/>
    </source>
</evidence>
<feature type="domain" description="Reverse transcriptase" evidence="1">
    <location>
        <begin position="1"/>
        <end position="131"/>
    </location>
</feature>
<dbReference type="EMBL" id="JBJJXI010000142">
    <property type="protein sequence ID" value="KAL3386911.1"/>
    <property type="molecule type" value="Genomic_DNA"/>
</dbReference>
<dbReference type="AlphaFoldDB" id="A0ABD2W2E7"/>
<dbReference type="SUPFAM" id="SSF56672">
    <property type="entry name" value="DNA/RNA polymerases"/>
    <property type="match status" value="1"/>
</dbReference>
<evidence type="ECO:0000313" key="3">
    <source>
        <dbReference type="Proteomes" id="UP001627154"/>
    </source>
</evidence>
<accession>A0ABD2W2E7</accession>
<name>A0ABD2W2E7_9HYME</name>
<dbReference type="GO" id="GO:0071897">
    <property type="term" value="P:DNA biosynthetic process"/>
    <property type="evidence" value="ECO:0007669"/>
    <property type="project" value="UniProtKB-ARBA"/>
</dbReference>
<gene>
    <name evidence="2" type="ORF">TKK_017685</name>
</gene>